<gene>
    <name evidence="1" type="ORF">GJU42_05350</name>
    <name evidence="2" type="ORF">SAMN06265349_1011070</name>
</gene>
<proteinExistence type="predicted"/>
<sequence length="176" mass="20883">MEYLNNSIYGNESLSKIIDNLRDWNFETLDGIGFCRKHDKYSFIELKVYHLSHYPEKDKIENHYSYYSYLDWKVDTNQFPLDYYEYGKEELIKYAEFITNWFSSIKGEKINLVFEINFAGYAPADTWGRGAAGQALLNAIVSCFDKDLYKIGMERKERDHPLENGIYQSVYSPRRI</sequence>
<organism evidence="2 3">
    <name type="scientific">Flavobacterium resistens</name>
    <dbReference type="NCBI Taxonomy" id="443612"/>
    <lineage>
        <taxon>Bacteria</taxon>
        <taxon>Pseudomonadati</taxon>
        <taxon>Bacteroidota</taxon>
        <taxon>Flavobacteriia</taxon>
        <taxon>Flavobacteriales</taxon>
        <taxon>Flavobacteriaceae</taxon>
        <taxon>Flavobacterium</taxon>
    </lineage>
</organism>
<dbReference type="Proteomes" id="UP000317289">
    <property type="component" value="Unassembled WGS sequence"/>
</dbReference>
<dbReference type="OrthoDB" id="1245295at2"/>
<evidence type="ECO:0000313" key="2">
    <source>
        <dbReference type="EMBL" id="SMO46744.1"/>
    </source>
</evidence>
<evidence type="ECO:0000313" key="1">
    <source>
        <dbReference type="EMBL" id="MRX67385.1"/>
    </source>
</evidence>
<name>A0A521BHZ1_9FLAO</name>
<evidence type="ECO:0000313" key="4">
    <source>
        <dbReference type="Proteomes" id="UP000468990"/>
    </source>
</evidence>
<keyword evidence="4" id="KW-1185">Reference proteome</keyword>
<dbReference type="RefSeq" id="WP_142449666.1">
    <property type="nucleotide sequence ID" value="NZ_FXTA01000001.1"/>
</dbReference>
<protein>
    <submittedName>
        <fullName evidence="2">Uncharacterized protein</fullName>
    </submittedName>
</protein>
<dbReference type="EMBL" id="WKKG01000002">
    <property type="protein sequence ID" value="MRX67385.1"/>
    <property type="molecule type" value="Genomic_DNA"/>
</dbReference>
<dbReference type="AlphaFoldDB" id="A0A521BHZ1"/>
<reference evidence="1 4" key="2">
    <citation type="submission" date="2019-11" db="EMBL/GenBank/DDBJ databases">
        <title>Flavobacterium resistens genome.</title>
        <authorList>
            <person name="Wilson V.M."/>
            <person name="Newman J.D."/>
        </authorList>
    </citation>
    <scope>NUCLEOTIDE SEQUENCE [LARGE SCALE GENOMIC DNA]</scope>
    <source>
        <strain evidence="1 4">DSM 19382</strain>
    </source>
</reference>
<accession>A0A521BHZ1</accession>
<dbReference type="EMBL" id="FXTA01000001">
    <property type="protein sequence ID" value="SMO46744.1"/>
    <property type="molecule type" value="Genomic_DNA"/>
</dbReference>
<reference evidence="2 3" key="1">
    <citation type="submission" date="2017-05" db="EMBL/GenBank/DDBJ databases">
        <authorList>
            <person name="Varghese N."/>
            <person name="Submissions S."/>
        </authorList>
    </citation>
    <scope>NUCLEOTIDE SEQUENCE [LARGE SCALE GENOMIC DNA]</scope>
    <source>
        <strain evidence="2 3">DSM 19382</strain>
    </source>
</reference>
<dbReference type="Proteomes" id="UP000468990">
    <property type="component" value="Unassembled WGS sequence"/>
</dbReference>
<evidence type="ECO:0000313" key="3">
    <source>
        <dbReference type="Proteomes" id="UP000317289"/>
    </source>
</evidence>